<proteinExistence type="predicted"/>
<dbReference type="EMBL" id="CP031417">
    <property type="protein sequence ID" value="AXK81576.1"/>
    <property type="molecule type" value="Genomic_DNA"/>
</dbReference>
<dbReference type="OrthoDB" id="7652274at2"/>
<name>A0A345ZXC9_9HYPH</name>
<gene>
    <name evidence="1" type="ORF">DW352_14245</name>
</gene>
<sequence length="70" mass="7740">MTKSETKRPTHALYQVQGDEKARWTRIGAGWMNKDGKGINIVLDSVPLSGRIVLREVTEDGAQEETGGQQ</sequence>
<evidence type="ECO:0000313" key="2">
    <source>
        <dbReference type="Proteomes" id="UP000254889"/>
    </source>
</evidence>
<organism evidence="1 2">
    <name type="scientific">Pseudolabrys taiwanensis</name>
    <dbReference type="NCBI Taxonomy" id="331696"/>
    <lineage>
        <taxon>Bacteria</taxon>
        <taxon>Pseudomonadati</taxon>
        <taxon>Pseudomonadota</taxon>
        <taxon>Alphaproteobacteria</taxon>
        <taxon>Hyphomicrobiales</taxon>
        <taxon>Xanthobacteraceae</taxon>
        <taxon>Pseudolabrys</taxon>
    </lineage>
</organism>
<evidence type="ECO:0000313" key="1">
    <source>
        <dbReference type="EMBL" id="AXK81576.1"/>
    </source>
</evidence>
<reference evidence="1 2" key="1">
    <citation type="submission" date="2018-07" db="EMBL/GenBank/DDBJ databases">
        <authorList>
            <person name="Quirk P.G."/>
            <person name="Krulwich T.A."/>
        </authorList>
    </citation>
    <scope>NUCLEOTIDE SEQUENCE [LARGE SCALE GENOMIC DNA]</scope>
    <source>
        <strain evidence="1 2">CC-BB4</strain>
    </source>
</reference>
<keyword evidence="2" id="KW-1185">Reference proteome</keyword>
<dbReference type="KEGG" id="ptaw:DW352_14245"/>
<dbReference type="Proteomes" id="UP000254889">
    <property type="component" value="Chromosome"/>
</dbReference>
<dbReference type="AlphaFoldDB" id="A0A345ZXC9"/>
<dbReference type="RefSeq" id="WP_115691955.1">
    <property type="nucleotide sequence ID" value="NZ_CP031417.1"/>
</dbReference>
<accession>A0A345ZXC9</accession>
<protein>
    <submittedName>
        <fullName evidence="1">Uncharacterized protein</fullName>
    </submittedName>
</protein>